<gene>
    <name evidence="3" type="ORF">FRACA_720017</name>
</gene>
<dbReference type="OrthoDB" id="3217342at2"/>
<feature type="compositionally biased region" description="Low complexity" evidence="1">
    <location>
        <begin position="18"/>
        <end position="46"/>
    </location>
</feature>
<keyword evidence="2" id="KW-0472">Membrane</keyword>
<sequence length="117" mass="11853">MAARQRPSRPADGPRRTPPGGAARPPRPGTSPGTGTPSRPGAAAGSGPPPRTGPPPPPTSRLAQRVVAVLLTVLLFGLIVFGAGAGFATFTDRWVGYAVGGLFCVVMVGAGIWSSRR</sequence>
<evidence type="ECO:0000256" key="2">
    <source>
        <dbReference type="SAM" id="Phobius"/>
    </source>
</evidence>
<reference evidence="3 4" key="1">
    <citation type="submission" date="2017-06" db="EMBL/GenBank/DDBJ databases">
        <authorList>
            <person name="Kim H.J."/>
            <person name="Triplett B.A."/>
        </authorList>
    </citation>
    <scope>NUCLEOTIDE SEQUENCE [LARGE SCALE GENOMIC DNA]</scope>
    <source>
        <strain evidence="3">FRACA_ARgP5</strain>
    </source>
</reference>
<protein>
    <submittedName>
        <fullName evidence="3">Uncharacterized protein</fullName>
    </submittedName>
</protein>
<dbReference type="EMBL" id="FZMO01000539">
    <property type="protein sequence ID" value="SNQ51516.1"/>
    <property type="molecule type" value="Genomic_DNA"/>
</dbReference>
<feature type="transmembrane region" description="Helical" evidence="2">
    <location>
        <begin position="66"/>
        <end position="88"/>
    </location>
</feature>
<evidence type="ECO:0000256" key="1">
    <source>
        <dbReference type="SAM" id="MobiDB-lite"/>
    </source>
</evidence>
<keyword evidence="2" id="KW-0812">Transmembrane</keyword>
<organism evidence="3 4">
    <name type="scientific">Frankia canadensis</name>
    <dbReference type="NCBI Taxonomy" id="1836972"/>
    <lineage>
        <taxon>Bacteria</taxon>
        <taxon>Bacillati</taxon>
        <taxon>Actinomycetota</taxon>
        <taxon>Actinomycetes</taxon>
        <taxon>Frankiales</taxon>
        <taxon>Frankiaceae</taxon>
        <taxon>Frankia</taxon>
    </lineage>
</organism>
<name>A0A2I2L0S3_9ACTN</name>
<proteinExistence type="predicted"/>
<dbReference type="AlphaFoldDB" id="A0A2I2L0S3"/>
<keyword evidence="2" id="KW-1133">Transmembrane helix</keyword>
<evidence type="ECO:0000313" key="3">
    <source>
        <dbReference type="EMBL" id="SNQ51516.1"/>
    </source>
</evidence>
<dbReference type="RefSeq" id="WP_101835501.1">
    <property type="nucleotide sequence ID" value="NZ_FZMO01000539.1"/>
</dbReference>
<evidence type="ECO:0000313" key="4">
    <source>
        <dbReference type="Proteomes" id="UP000234331"/>
    </source>
</evidence>
<accession>A0A2I2L0S3</accession>
<dbReference type="Proteomes" id="UP000234331">
    <property type="component" value="Unassembled WGS sequence"/>
</dbReference>
<keyword evidence="4" id="KW-1185">Reference proteome</keyword>
<feature type="compositionally biased region" description="Pro residues" evidence="1">
    <location>
        <begin position="47"/>
        <end position="59"/>
    </location>
</feature>
<feature type="region of interest" description="Disordered" evidence="1">
    <location>
        <begin position="1"/>
        <end position="61"/>
    </location>
</feature>
<feature type="transmembrane region" description="Helical" evidence="2">
    <location>
        <begin position="94"/>
        <end position="113"/>
    </location>
</feature>